<dbReference type="Proteomes" id="UP000448867">
    <property type="component" value="Unassembled WGS sequence"/>
</dbReference>
<keyword evidence="2" id="KW-0732">Signal</keyword>
<comment type="caution">
    <text evidence="4">The sequence shown here is derived from an EMBL/GenBank/DDBJ whole genome shotgun (WGS) entry which is preliminary data.</text>
</comment>
<proteinExistence type="predicted"/>
<keyword evidence="5" id="KW-1185">Reference proteome</keyword>
<dbReference type="PANTHER" id="PTHR10587">
    <property type="entry name" value="GLYCOSYL TRANSFERASE-RELATED"/>
    <property type="match status" value="1"/>
</dbReference>
<feature type="compositionally biased region" description="Acidic residues" evidence="1">
    <location>
        <begin position="49"/>
        <end position="62"/>
    </location>
</feature>
<reference evidence="4 5" key="1">
    <citation type="submission" date="2019-11" db="EMBL/GenBank/DDBJ databases">
        <title>Bacillus lacus genome.</title>
        <authorList>
            <person name="Allen C.J."/>
            <person name="Newman J.D."/>
        </authorList>
    </citation>
    <scope>NUCLEOTIDE SEQUENCE [LARGE SCALE GENOMIC DNA]</scope>
    <source>
        <strain evidence="4 5">KCTC 33946</strain>
    </source>
</reference>
<dbReference type="EMBL" id="WKKI01000006">
    <property type="protein sequence ID" value="MRX71667.1"/>
    <property type="molecule type" value="Genomic_DNA"/>
</dbReference>
<organism evidence="4 5">
    <name type="scientific">Metabacillus lacus</name>
    <dbReference type="NCBI Taxonomy" id="1983721"/>
    <lineage>
        <taxon>Bacteria</taxon>
        <taxon>Bacillati</taxon>
        <taxon>Bacillota</taxon>
        <taxon>Bacilli</taxon>
        <taxon>Bacillales</taxon>
        <taxon>Bacillaceae</taxon>
        <taxon>Metabacillus</taxon>
    </lineage>
</organism>
<evidence type="ECO:0000256" key="1">
    <source>
        <dbReference type="SAM" id="MobiDB-lite"/>
    </source>
</evidence>
<dbReference type="Pfam" id="PF01522">
    <property type="entry name" value="Polysacc_deac_1"/>
    <property type="match status" value="1"/>
</dbReference>
<dbReference type="SUPFAM" id="SSF88713">
    <property type="entry name" value="Glycoside hydrolase/deacetylase"/>
    <property type="match status" value="1"/>
</dbReference>
<dbReference type="GO" id="GO:0016810">
    <property type="term" value="F:hydrolase activity, acting on carbon-nitrogen (but not peptide) bonds"/>
    <property type="evidence" value="ECO:0007669"/>
    <property type="project" value="InterPro"/>
</dbReference>
<feature type="domain" description="NodB homology" evidence="3">
    <location>
        <begin position="102"/>
        <end position="282"/>
    </location>
</feature>
<dbReference type="PROSITE" id="PS51257">
    <property type="entry name" value="PROKAR_LIPOPROTEIN"/>
    <property type="match status" value="1"/>
</dbReference>
<dbReference type="GO" id="GO:0005975">
    <property type="term" value="P:carbohydrate metabolic process"/>
    <property type="evidence" value="ECO:0007669"/>
    <property type="project" value="InterPro"/>
</dbReference>
<accession>A0A7X2IY85</accession>
<dbReference type="OrthoDB" id="9806342at2"/>
<gene>
    <name evidence="4" type="ORF">GJU40_05695</name>
</gene>
<feature type="chain" id="PRO_5039687159" evidence="2">
    <location>
        <begin position="25"/>
        <end position="295"/>
    </location>
</feature>
<sequence length="295" mass="33095">MKKQLCWALAPLLIFAAACSSDQAGSAEEPERGASQSVESDEQNKGEAEEITEETETVEEEQSSDKKQEVEKAAAEAAAQKRYKLNPANWTLQPVDSQDESKVVLLTIDDAPDQHSLKMAASLKELGAQAIFFVNGHFIDTEEEQKTLKEIHNMGFSIGNHTMTHPNLKGLSEEQQREEIVGLNDKIESIIGERPKFFRAPFGSNTEYSKKLAEEEGMLLMNWTYGYDWEKDYQNKKALTDIMVNSPYLTDGANLLMHDREWTNEALPDIVAGLRDKGYGIIDPEQIQVPERAAQ</sequence>
<evidence type="ECO:0000259" key="3">
    <source>
        <dbReference type="PROSITE" id="PS51677"/>
    </source>
</evidence>
<dbReference type="PROSITE" id="PS51677">
    <property type="entry name" value="NODB"/>
    <property type="match status" value="1"/>
</dbReference>
<dbReference type="AlphaFoldDB" id="A0A7X2IY85"/>
<feature type="compositionally biased region" description="Basic and acidic residues" evidence="1">
    <location>
        <begin position="63"/>
        <end position="74"/>
    </location>
</feature>
<dbReference type="InterPro" id="IPR002509">
    <property type="entry name" value="NODB_dom"/>
</dbReference>
<evidence type="ECO:0000313" key="5">
    <source>
        <dbReference type="Proteomes" id="UP000448867"/>
    </source>
</evidence>
<dbReference type="Gene3D" id="3.20.20.370">
    <property type="entry name" value="Glycoside hydrolase/deacetylase"/>
    <property type="match status" value="1"/>
</dbReference>
<evidence type="ECO:0000256" key="2">
    <source>
        <dbReference type="SAM" id="SignalP"/>
    </source>
</evidence>
<feature type="signal peptide" evidence="2">
    <location>
        <begin position="1"/>
        <end position="24"/>
    </location>
</feature>
<dbReference type="InterPro" id="IPR011330">
    <property type="entry name" value="Glyco_hydro/deAcase_b/a-brl"/>
</dbReference>
<dbReference type="InterPro" id="IPR050248">
    <property type="entry name" value="Polysacc_deacetylase_ArnD"/>
</dbReference>
<evidence type="ECO:0000313" key="4">
    <source>
        <dbReference type="EMBL" id="MRX71667.1"/>
    </source>
</evidence>
<dbReference type="CDD" id="cd10917">
    <property type="entry name" value="CE4_NodB_like_6s_7s"/>
    <property type="match status" value="1"/>
</dbReference>
<protein>
    <submittedName>
        <fullName evidence="4">Polysaccharide deacetylase family protein</fullName>
    </submittedName>
</protein>
<name>A0A7X2IY85_9BACI</name>
<dbReference type="RefSeq" id="WP_154306800.1">
    <property type="nucleotide sequence ID" value="NZ_WKKI01000006.1"/>
</dbReference>
<feature type="region of interest" description="Disordered" evidence="1">
    <location>
        <begin position="21"/>
        <end position="75"/>
    </location>
</feature>